<evidence type="ECO:0000256" key="4">
    <source>
        <dbReference type="ARBA" id="ARBA00022729"/>
    </source>
</evidence>
<protein>
    <recommendedName>
        <fullName evidence="3">beta-lactamase</fullName>
        <ecNumber evidence="3">3.5.2.6</ecNumber>
    </recommendedName>
</protein>
<dbReference type="PATRIC" id="fig|111780.3.peg.4060"/>
<dbReference type="RefSeq" id="WP_015195056.1">
    <property type="nucleotide sequence ID" value="NC_019748.1"/>
</dbReference>
<dbReference type="EC" id="3.5.2.6" evidence="3"/>
<evidence type="ECO:0000256" key="2">
    <source>
        <dbReference type="ARBA" id="ARBA00007898"/>
    </source>
</evidence>
<name>K9Y0C9_STAC7</name>
<dbReference type="AlphaFoldDB" id="K9Y0C9"/>
<dbReference type="Pfam" id="PF00905">
    <property type="entry name" value="Transpeptidase"/>
    <property type="match status" value="1"/>
</dbReference>
<keyword evidence="5 8" id="KW-0378">Hydrolase</keyword>
<dbReference type="PANTHER" id="PTHR30627">
    <property type="entry name" value="PEPTIDOGLYCAN D,D-TRANSPEPTIDASE"/>
    <property type="match status" value="1"/>
</dbReference>
<dbReference type="NCBIfam" id="NF012161">
    <property type="entry name" value="bla_class_D_main"/>
    <property type="match status" value="1"/>
</dbReference>
<comment type="catalytic activity">
    <reaction evidence="1">
        <text>a beta-lactam + H2O = a substituted beta-amino acid</text>
        <dbReference type="Rhea" id="RHEA:20401"/>
        <dbReference type="ChEBI" id="CHEBI:15377"/>
        <dbReference type="ChEBI" id="CHEBI:35627"/>
        <dbReference type="ChEBI" id="CHEBI:140347"/>
        <dbReference type="EC" id="3.5.2.6"/>
    </reaction>
</comment>
<dbReference type="OrthoDB" id="9762883at2"/>
<evidence type="ECO:0000256" key="6">
    <source>
        <dbReference type="ARBA" id="ARBA00023251"/>
    </source>
</evidence>
<dbReference type="InterPro" id="IPR012338">
    <property type="entry name" value="Beta-lactam/transpept-like"/>
</dbReference>
<dbReference type="InterPro" id="IPR001460">
    <property type="entry name" value="PCN-bd_Tpept"/>
</dbReference>
<evidence type="ECO:0000313" key="8">
    <source>
        <dbReference type="EMBL" id="AFZ37397.1"/>
    </source>
</evidence>
<dbReference type="SUPFAM" id="SSF56601">
    <property type="entry name" value="beta-lactamase/transpeptidase-like"/>
    <property type="match status" value="1"/>
</dbReference>
<feature type="domain" description="Penicillin-binding protein transpeptidase" evidence="7">
    <location>
        <begin position="71"/>
        <end position="260"/>
    </location>
</feature>
<dbReference type="GO" id="GO:0071555">
    <property type="term" value="P:cell wall organization"/>
    <property type="evidence" value="ECO:0007669"/>
    <property type="project" value="TreeGrafter"/>
</dbReference>
<evidence type="ECO:0000256" key="1">
    <source>
        <dbReference type="ARBA" id="ARBA00001526"/>
    </source>
</evidence>
<dbReference type="STRING" id="111780.Sta7437_3913"/>
<comment type="similarity">
    <text evidence="2">Belongs to the class-D beta-lactamase family.</text>
</comment>
<evidence type="ECO:0000313" key="9">
    <source>
        <dbReference type="Proteomes" id="UP000010473"/>
    </source>
</evidence>
<keyword evidence="9" id="KW-1185">Reference proteome</keyword>
<dbReference type="Proteomes" id="UP000010473">
    <property type="component" value="Chromosome"/>
</dbReference>
<evidence type="ECO:0000259" key="7">
    <source>
        <dbReference type="Pfam" id="PF00905"/>
    </source>
</evidence>
<dbReference type="Gene3D" id="3.40.710.10">
    <property type="entry name" value="DD-peptidase/beta-lactamase superfamily"/>
    <property type="match status" value="1"/>
</dbReference>
<keyword evidence="6" id="KW-0046">Antibiotic resistance</keyword>
<reference evidence="9" key="1">
    <citation type="journal article" date="2013" name="Proc. Natl. Acad. Sci. U.S.A.">
        <title>Improving the coverage of the cyanobacterial phylum using diversity-driven genome sequencing.</title>
        <authorList>
            <person name="Shih P.M."/>
            <person name="Wu D."/>
            <person name="Latifi A."/>
            <person name="Axen S.D."/>
            <person name="Fewer D.P."/>
            <person name="Talla E."/>
            <person name="Calteau A."/>
            <person name="Cai F."/>
            <person name="Tandeau de Marsac N."/>
            <person name="Rippka R."/>
            <person name="Herdman M."/>
            <person name="Sivonen K."/>
            <person name="Coursin T."/>
            <person name="Laurent T."/>
            <person name="Goodwin L."/>
            <person name="Nolan M."/>
            <person name="Davenport K.W."/>
            <person name="Han C.S."/>
            <person name="Rubin E.M."/>
            <person name="Eisen J.A."/>
            <person name="Woyke T."/>
            <person name="Gugger M."/>
            <person name="Kerfeld C.A."/>
        </authorList>
    </citation>
    <scope>NUCLEOTIDE SEQUENCE [LARGE SCALE GENOMIC DNA]</scope>
    <source>
        <strain evidence="9">ATCC 29371 / PCC 7437</strain>
    </source>
</reference>
<dbReference type="KEGG" id="scs:Sta7437_3913"/>
<dbReference type="GO" id="GO:0005886">
    <property type="term" value="C:plasma membrane"/>
    <property type="evidence" value="ECO:0007669"/>
    <property type="project" value="TreeGrafter"/>
</dbReference>
<dbReference type="EMBL" id="CP003653">
    <property type="protein sequence ID" value="AFZ37397.1"/>
    <property type="molecule type" value="Genomic_DNA"/>
</dbReference>
<gene>
    <name evidence="8" type="ordered locus">Sta7437_3913</name>
</gene>
<dbReference type="GO" id="GO:0008658">
    <property type="term" value="F:penicillin binding"/>
    <property type="evidence" value="ECO:0007669"/>
    <property type="project" value="InterPro"/>
</dbReference>
<dbReference type="InterPro" id="IPR050515">
    <property type="entry name" value="Beta-lactam/transpept"/>
</dbReference>
<dbReference type="HOGENOM" id="CLU_035412_3_2_3"/>
<evidence type="ECO:0000256" key="5">
    <source>
        <dbReference type="ARBA" id="ARBA00022801"/>
    </source>
</evidence>
<proteinExistence type="inferred from homology"/>
<dbReference type="GO" id="GO:0008800">
    <property type="term" value="F:beta-lactamase activity"/>
    <property type="evidence" value="ECO:0007669"/>
    <property type="project" value="UniProtKB-EC"/>
</dbReference>
<dbReference type="PANTHER" id="PTHR30627:SF6">
    <property type="entry name" value="BETA-LACTAMASE YBXI-RELATED"/>
    <property type="match status" value="1"/>
</dbReference>
<organism evidence="8 9">
    <name type="scientific">Stanieria cyanosphaera (strain ATCC 29371 / PCC 7437)</name>
    <dbReference type="NCBI Taxonomy" id="111780"/>
    <lineage>
        <taxon>Bacteria</taxon>
        <taxon>Bacillati</taxon>
        <taxon>Cyanobacteriota</taxon>
        <taxon>Cyanophyceae</taxon>
        <taxon>Pleurocapsales</taxon>
        <taxon>Dermocarpellaceae</taxon>
        <taxon>Stanieria</taxon>
    </lineage>
</organism>
<dbReference type="GO" id="GO:0046677">
    <property type="term" value="P:response to antibiotic"/>
    <property type="evidence" value="ECO:0007669"/>
    <property type="project" value="UniProtKB-KW"/>
</dbReference>
<accession>K9Y0C9</accession>
<keyword evidence="4" id="KW-0732">Signal</keyword>
<dbReference type="eggNOG" id="COG2602">
    <property type="taxonomic scope" value="Bacteria"/>
</dbReference>
<sequence>MKKLLSLLLLLILAVVGSLVVENHEVYSQTEPPIEQRIDFKRHFDDLGVNGSIIIYDLQSDRFYQHNPRRNNTAFLPASTYKIPNSLIALETGAIKDDVAVLTWDGIEKGLNGSPLKEWNQDLNIRLAYKYSAVWFYQVLARKIGHQRMQDFVNQIQYGNQNIGAEEYIDNFWLDGELRITPQQQIAFLRRLYQNDLPFSQKTIDLVKDIMIAEQTPDYILRAKTGWATSVTPNIGWYVGYLEQNDQVYFFATNLDLNSETDPAVRLEVTRLCLQDLGLL</sequence>
<evidence type="ECO:0000256" key="3">
    <source>
        <dbReference type="ARBA" id="ARBA00012865"/>
    </source>
</evidence>